<evidence type="ECO:0000313" key="2">
    <source>
        <dbReference type="Proteomes" id="UP001176517"/>
    </source>
</evidence>
<evidence type="ECO:0000313" key="1">
    <source>
        <dbReference type="EMBL" id="KAK0543335.1"/>
    </source>
</evidence>
<reference evidence="1" key="1">
    <citation type="journal article" date="2023" name="PhytoFront">
        <title>Draft Genome Resources of Seven Strains of Tilletia horrida, Causal Agent of Kernel Smut of Rice.</title>
        <authorList>
            <person name="Khanal S."/>
            <person name="Antony Babu S."/>
            <person name="Zhou X.G."/>
        </authorList>
    </citation>
    <scope>NUCLEOTIDE SEQUENCE</scope>
    <source>
        <strain evidence="1">TX6</strain>
    </source>
</reference>
<keyword evidence="2" id="KW-1185">Reference proteome</keyword>
<comment type="caution">
    <text evidence="1">The sequence shown here is derived from an EMBL/GenBank/DDBJ whole genome shotgun (WGS) entry which is preliminary data.</text>
</comment>
<gene>
    <name evidence="1" type="ORF">OC846_006449</name>
</gene>
<dbReference type="AlphaFoldDB" id="A0AAN6JNN2"/>
<proteinExistence type="predicted"/>
<dbReference type="Proteomes" id="UP001176517">
    <property type="component" value="Unassembled WGS sequence"/>
</dbReference>
<organism evidence="1 2">
    <name type="scientific">Tilletia horrida</name>
    <dbReference type="NCBI Taxonomy" id="155126"/>
    <lineage>
        <taxon>Eukaryota</taxon>
        <taxon>Fungi</taxon>
        <taxon>Dikarya</taxon>
        <taxon>Basidiomycota</taxon>
        <taxon>Ustilaginomycotina</taxon>
        <taxon>Exobasidiomycetes</taxon>
        <taxon>Tilletiales</taxon>
        <taxon>Tilletiaceae</taxon>
        <taxon>Tilletia</taxon>
    </lineage>
</organism>
<dbReference type="EMBL" id="JAPDMZ010000373">
    <property type="protein sequence ID" value="KAK0543335.1"/>
    <property type="molecule type" value="Genomic_DNA"/>
</dbReference>
<protein>
    <submittedName>
        <fullName evidence="1">Uncharacterized protein</fullName>
    </submittedName>
</protein>
<sequence length="201" mass="22089">MASSVSEVAASGPFVSEVLRCRLYVAEGIEALQEVNTSALDTFDTERLSLATHATALCLRSIRHRLVFDIMAADDPVKLLGLRASSSLITAALQLNSSPVELRAVQPWDRLGIYMFPTLLSFKDWVAKTDQVASALGGDDPTEYGAFVAEAEVEFKKFTANYACFTKVYVKLLLNKQKRRVEAEFFQTSTLLSGRPADDSV</sequence>
<name>A0AAN6JNN2_9BASI</name>
<accession>A0AAN6JNN2</accession>